<reference evidence="1" key="1">
    <citation type="submission" date="2019-08" db="EMBL/GenBank/DDBJ databases">
        <authorList>
            <person name="Kucharzyk K."/>
            <person name="Murdoch R.W."/>
            <person name="Higgins S."/>
            <person name="Loffler F."/>
        </authorList>
    </citation>
    <scope>NUCLEOTIDE SEQUENCE</scope>
</reference>
<evidence type="ECO:0000313" key="1">
    <source>
        <dbReference type="EMBL" id="MPN00256.1"/>
    </source>
</evidence>
<dbReference type="AlphaFoldDB" id="A0A645EFQ7"/>
<comment type="caution">
    <text evidence="1">The sequence shown here is derived from an EMBL/GenBank/DDBJ whole genome shotgun (WGS) entry which is preliminary data.</text>
</comment>
<dbReference type="Gene3D" id="3.80.10.10">
    <property type="entry name" value="Ribonuclease Inhibitor"/>
    <property type="match status" value="2"/>
</dbReference>
<dbReference type="EMBL" id="VSSQ01046289">
    <property type="protein sequence ID" value="MPN00256.1"/>
    <property type="molecule type" value="Genomic_DNA"/>
</dbReference>
<protein>
    <recommendedName>
        <fullName evidence="2">Leucine-rich repeat domain-containing protein</fullName>
    </recommendedName>
</protein>
<dbReference type="PANTHER" id="PTHR45661">
    <property type="entry name" value="SURFACE ANTIGEN"/>
    <property type="match status" value="1"/>
</dbReference>
<accession>A0A645EFQ7</accession>
<organism evidence="1">
    <name type="scientific">bioreactor metagenome</name>
    <dbReference type="NCBI Taxonomy" id="1076179"/>
    <lineage>
        <taxon>unclassified sequences</taxon>
        <taxon>metagenomes</taxon>
        <taxon>ecological metagenomes</taxon>
    </lineage>
</organism>
<evidence type="ECO:0008006" key="2">
    <source>
        <dbReference type="Google" id="ProtNLM"/>
    </source>
</evidence>
<dbReference type="PANTHER" id="PTHR45661:SF3">
    <property type="entry name" value="IG-LIKE DOMAIN-CONTAINING PROTEIN"/>
    <property type="match status" value="1"/>
</dbReference>
<name>A0A645EFQ7_9ZZZZ</name>
<dbReference type="InterPro" id="IPR032675">
    <property type="entry name" value="LRR_dom_sf"/>
</dbReference>
<dbReference type="SUPFAM" id="SSF52058">
    <property type="entry name" value="L domain-like"/>
    <property type="match status" value="1"/>
</dbReference>
<dbReference type="Pfam" id="PF13306">
    <property type="entry name" value="LRR_5"/>
    <property type="match status" value="2"/>
</dbReference>
<dbReference type="InterPro" id="IPR026906">
    <property type="entry name" value="LRR_5"/>
</dbReference>
<dbReference type="InterPro" id="IPR053139">
    <property type="entry name" value="Surface_bspA-like"/>
</dbReference>
<proteinExistence type="predicted"/>
<gene>
    <name evidence="1" type="ORF">SDC9_147450</name>
</gene>
<sequence>MKKIFVEKENESFKAEGGVLFNKDKTALIRYPPTNPDTTYAIPRSVKIIGPHAFQNCRNLKEVTLNDGLEVIEDSAFDDCKALESIGLPDTLEKIGQWAFHGCDRIERFLVPAKTEYIGTYAFGSCTSLTEIDVEAANPKYCSVEGNLYDKEMTTLIQYSIGRPETRFVIPDSVTKVEFRAFSDSKYLEELDCGNVVSFPEKCMYYCEVLKKITYRKGAEFGDKALDHTSPDLEKVVIG</sequence>